<reference evidence="2" key="2">
    <citation type="submission" date="2004-02" db="EMBL/GenBank/DDBJ databases">
        <authorList>
            <consortium name="Genoscope"/>
            <consortium name="Whitehead Institute Centre for Genome Research"/>
        </authorList>
    </citation>
    <scope>NUCLEOTIDE SEQUENCE</scope>
</reference>
<feature type="region of interest" description="Disordered" evidence="1">
    <location>
        <begin position="1"/>
        <end position="330"/>
    </location>
</feature>
<accession>Q4RUA6</accession>
<feature type="compositionally biased region" description="Low complexity" evidence="1">
    <location>
        <begin position="219"/>
        <end position="244"/>
    </location>
</feature>
<feature type="compositionally biased region" description="Basic and acidic residues" evidence="1">
    <location>
        <begin position="40"/>
        <end position="51"/>
    </location>
</feature>
<reference evidence="2" key="1">
    <citation type="journal article" date="2004" name="Nature">
        <title>Genome duplication in the teleost fish Tetraodon nigroviridis reveals the early vertebrate proto-karyotype.</title>
        <authorList>
            <person name="Jaillon O."/>
            <person name="Aury J.-M."/>
            <person name="Brunet F."/>
            <person name="Petit J.-L."/>
            <person name="Stange-Thomann N."/>
            <person name="Mauceli E."/>
            <person name="Bouneau L."/>
            <person name="Fischer C."/>
            <person name="Ozouf-Costaz C."/>
            <person name="Bernot A."/>
            <person name="Nicaud S."/>
            <person name="Jaffe D."/>
            <person name="Fisher S."/>
            <person name="Lutfalla G."/>
            <person name="Dossat C."/>
            <person name="Segurens B."/>
            <person name="Dasilva C."/>
            <person name="Salanoubat M."/>
            <person name="Levy M."/>
            <person name="Boudet N."/>
            <person name="Castellano S."/>
            <person name="Anthouard V."/>
            <person name="Jubin C."/>
            <person name="Castelli V."/>
            <person name="Katinka M."/>
            <person name="Vacherie B."/>
            <person name="Biemont C."/>
            <person name="Skalli Z."/>
            <person name="Cattolico L."/>
            <person name="Poulain J."/>
            <person name="De Berardinis V."/>
            <person name="Cruaud C."/>
            <person name="Duprat S."/>
            <person name="Brottier P."/>
            <person name="Coutanceau J.-P."/>
            <person name="Gouzy J."/>
            <person name="Parra G."/>
            <person name="Lardier G."/>
            <person name="Chapple C."/>
            <person name="McKernan K.J."/>
            <person name="McEwan P."/>
            <person name="Bosak S."/>
            <person name="Kellis M."/>
            <person name="Volff J.-N."/>
            <person name="Guigo R."/>
            <person name="Zody M.C."/>
            <person name="Mesirov J."/>
            <person name="Lindblad-Toh K."/>
            <person name="Birren B."/>
            <person name="Nusbaum C."/>
            <person name="Kahn D."/>
            <person name="Robinson-Rechavi M."/>
            <person name="Laudet V."/>
            <person name="Schachter V."/>
            <person name="Quetier F."/>
            <person name="Saurin W."/>
            <person name="Scarpelli C."/>
            <person name="Wincker P."/>
            <person name="Lander E.S."/>
            <person name="Weissenbach J."/>
            <person name="Roest Crollius H."/>
        </authorList>
    </citation>
    <scope>NUCLEOTIDE SEQUENCE [LARGE SCALE GENOMIC DNA]</scope>
</reference>
<feature type="non-terminal residue" evidence="2">
    <location>
        <position position="424"/>
    </location>
</feature>
<feature type="compositionally biased region" description="Low complexity" evidence="1">
    <location>
        <begin position="26"/>
        <end position="39"/>
    </location>
</feature>
<comment type="caution">
    <text evidence="2">The sequence shown here is derived from an EMBL/GenBank/DDBJ whole genome shotgun (WGS) entry which is preliminary data.</text>
</comment>
<organism evidence="2">
    <name type="scientific">Tetraodon nigroviridis</name>
    <name type="common">Spotted green pufferfish</name>
    <name type="synonym">Chelonodon nigroviridis</name>
    <dbReference type="NCBI Taxonomy" id="99883"/>
    <lineage>
        <taxon>Eukaryota</taxon>
        <taxon>Metazoa</taxon>
        <taxon>Chordata</taxon>
        <taxon>Craniata</taxon>
        <taxon>Vertebrata</taxon>
        <taxon>Euteleostomi</taxon>
        <taxon>Actinopterygii</taxon>
        <taxon>Neopterygii</taxon>
        <taxon>Teleostei</taxon>
        <taxon>Neoteleostei</taxon>
        <taxon>Acanthomorphata</taxon>
        <taxon>Eupercaria</taxon>
        <taxon>Tetraodontiformes</taxon>
        <taxon>Tetradontoidea</taxon>
        <taxon>Tetraodontidae</taxon>
        <taxon>Tetraodon</taxon>
    </lineage>
</organism>
<feature type="compositionally biased region" description="Basic and acidic residues" evidence="1">
    <location>
        <begin position="105"/>
        <end position="116"/>
    </location>
</feature>
<feature type="compositionally biased region" description="Basic and acidic residues" evidence="1">
    <location>
        <begin position="354"/>
        <end position="368"/>
    </location>
</feature>
<feature type="compositionally biased region" description="Basic residues" evidence="1">
    <location>
        <begin position="120"/>
        <end position="131"/>
    </location>
</feature>
<protein>
    <submittedName>
        <fullName evidence="2">(spotted green pufferfish) hypothetical protein</fullName>
    </submittedName>
</protein>
<dbReference type="KEGG" id="tng:GSTEN00028886G001"/>
<feature type="compositionally biased region" description="Low complexity" evidence="1">
    <location>
        <begin position="87"/>
        <end position="104"/>
    </location>
</feature>
<evidence type="ECO:0000313" key="2">
    <source>
        <dbReference type="EMBL" id="CAG08026.1"/>
    </source>
</evidence>
<dbReference type="AlphaFoldDB" id="Q4RUA6"/>
<feature type="region of interest" description="Disordered" evidence="1">
    <location>
        <begin position="354"/>
        <end position="375"/>
    </location>
</feature>
<name>Q4RUA6_TETNG</name>
<dbReference type="EMBL" id="CAAE01014995">
    <property type="protein sequence ID" value="CAG08026.1"/>
    <property type="molecule type" value="Genomic_DNA"/>
</dbReference>
<sequence length="424" mass="44803">SNHENRKSRSSSGSMNIQLFHKASHAEQPADAAQPAAPEEGVHRRAAEGRRALLPLPPRRAGLLQPLLRGHVQRRAAGEPGRRGRLPRLAAPGGAGAAAGLRLLGPRDHQRGERRVAPGGRRHAAVPRHQGRGGGVPGEEPAPVQLPGHDAAVRRPPVPAAVRAGLEDVPGRLRRPGQDGGLPPPARGQGPGADPQRGAGGGGREPGVRGRDRLGQGRHGAQARRAAPAAALRAPGAAPRGLPAEDGGLRGAGHVPQAGPGDRGGRRALQDPHPAERRHRDGLLRAAPEGEPGPAPPGGADLHVRQGLRDRQQDQGDHPQDGHPQPPQGVQRLRHRLQARVPLQQRDLPVVQVRRRDGQADQLPRRGLGEPPVRGGRLLRRPEVQDAGLLRPGLGLLGQRDQRSLLAHSHRLRQHVEVPPSVAG</sequence>
<evidence type="ECO:0000256" key="1">
    <source>
        <dbReference type="SAM" id="MobiDB-lite"/>
    </source>
</evidence>
<gene>
    <name evidence="2" type="ORF">GSTENG00028886001</name>
</gene>
<feature type="compositionally biased region" description="Low complexity" evidence="1">
    <location>
        <begin position="59"/>
        <end position="70"/>
    </location>
</feature>
<proteinExistence type="predicted"/>
<feature type="compositionally biased region" description="Basic and acidic residues" evidence="1">
    <location>
        <begin position="302"/>
        <end position="321"/>
    </location>
</feature>
<feature type="compositionally biased region" description="Basic and acidic residues" evidence="1">
    <location>
        <begin position="263"/>
        <end position="283"/>
    </location>
</feature>
<feature type="compositionally biased region" description="Basic and acidic residues" evidence="1">
    <location>
        <begin position="206"/>
        <end position="215"/>
    </location>
</feature>